<dbReference type="NCBIfam" id="NF011705">
    <property type="entry name" value="PRK15126.1"/>
    <property type="match status" value="1"/>
</dbReference>
<dbReference type="PANTHER" id="PTHR47267">
    <property type="match status" value="1"/>
</dbReference>
<dbReference type="InterPro" id="IPR023214">
    <property type="entry name" value="HAD_sf"/>
</dbReference>
<dbReference type="NCBIfam" id="TIGR00099">
    <property type="entry name" value="Cof-subfamily"/>
    <property type="match status" value="1"/>
</dbReference>
<evidence type="ECO:0000256" key="1">
    <source>
        <dbReference type="ARBA" id="ARBA00001946"/>
    </source>
</evidence>
<name>A0ABM7MX40_ERWRD</name>
<gene>
    <name evidence="6" type="primary">cof</name>
    <name evidence="6" type="ORF">ERHA53_10470</name>
</gene>
<evidence type="ECO:0000256" key="5">
    <source>
        <dbReference type="ARBA" id="ARBA00034778"/>
    </source>
</evidence>
<protein>
    <submittedName>
        <fullName evidence="6">HMP-PP phosphatase</fullName>
    </submittedName>
</protein>
<dbReference type="InterPro" id="IPR000150">
    <property type="entry name" value="Cof"/>
</dbReference>
<dbReference type="SFLD" id="SFLDG01140">
    <property type="entry name" value="C2.B:_Phosphomannomutase_and_P"/>
    <property type="match status" value="1"/>
</dbReference>
<dbReference type="GeneID" id="99865336"/>
<dbReference type="Pfam" id="PF08282">
    <property type="entry name" value="Hydrolase_3"/>
    <property type="match status" value="1"/>
</dbReference>
<dbReference type="EMBL" id="AP024329">
    <property type="protein sequence ID" value="BCQ33704.1"/>
    <property type="molecule type" value="Genomic_DNA"/>
</dbReference>
<evidence type="ECO:0000256" key="4">
    <source>
        <dbReference type="ARBA" id="ARBA00022842"/>
    </source>
</evidence>
<dbReference type="PANTHER" id="PTHR47267:SF2">
    <property type="entry name" value="HMP-PP PHOSPHATASE"/>
    <property type="match status" value="1"/>
</dbReference>
<keyword evidence="7" id="KW-1185">Reference proteome</keyword>
<organism evidence="6 7">
    <name type="scientific">Erwinia rhapontici</name>
    <name type="common">Pectobacterium rhapontici</name>
    <dbReference type="NCBI Taxonomy" id="55212"/>
    <lineage>
        <taxon>Bacteria</taxon>
        <taxon>Pseudomonadati</taxon>
        <taxon>Pseudomonadota</taxon>
        <taxon>Gammaproteobacteria</taxon>
        <taxon>Enterobacterales</taxon>
        <taxon>Erwiniaceae</taxon>
        <taxon>Erwinia</taxon>
    </lineage>
</organism>
<evidence type="ECO:0000313" key="6">
    <source>
        <dbReference type="EMBL" id="BCQ33704.1"/>
    </source>
</evidence>
<accession>A0ABM7MX40</accession>
<sequence>MVRLAAFDMDGTLLMPDHQLGQQTLLSLRALQAHPVQLTFATGRHFMEMQPLMRNYDLPAFLISGNGTRIHDPFGELLYASDLPPAVARRVIHSHWDTRASLHVFNDSGWFTHDELPEILQAHQLSDFRYQVIDLRTLPEHQVTKVCFIADYQELCALKIQLREALGNSAHLCFSAQDCLEVLPLDCNKGAALAHLTARLGVSMAECMAFGDAMNDLEMLGRVGHGFVMRNAMHELKSQLPHLPVIGDCATQGVSHYLNHWLTTPHLVYSPE</sequence>
<dbReference type="SFLD" id="SFLDS00003">
    <property type="entry name" value="Haloacid_Dehalogenase"/>
    <property type="match status" value="1"/>
</dbReference>
<dbReference type="NCBIfam" id="TIGR01484">
    <property type="entry name" value="HAD-SF-IIB"/>
    <property type="match status" value="1"/>
</dbReference>
<dbReference type="InterPro" id="IPR006379">
    <property type="entry name" value="HAD-SF_hydro_IIB"/>
</dbReference>
<comment type="similarity">
    <text evidence="5">Belongs to the HAD-like hydrolase superfamily. Cof family.</text>
</comment>
<dbReference type="CDD" id="cd07516">
    <property type="entry name" value="HAD_Pase"/>
    <property type="match status" value="1"/>
</dbReference>
<evidence type="ECO:0000256" key="3">
    <source>
        <dbReference type="ARBA" id="ARBA00022801"/>
    </source>
</evidence>
<reference evidence="6 7" key="1">
    <citation type="submission" date="2021-01" db="EMBL/GenBank/DDBJ databases">
        <title>Complete genome sequence of Erwinia rhapontici MAFF 311153.</title>
        <authorList>
            <person name="Morohoshi T."/>
            <person name="Someya N."/>
        </authorList>
    </citation>
    <scope>NUCLEOTIDE SEQUENCE [LARGE SCALE GENOMIC DNA]</scope>
    <source>
        <strain evidence="6 7">MAFF 311153</strain>
    </source>
</reference>
<evidence type="ECO:0000313" key="7">
    <source>
        <dbReference type="Proteomes" id="UP000677515"/>
    </source>
</evidence>
<dbReference type="SUPFAM" id="SSF56784">
    <property type="entry name" value="HAD-like"/>
    <property type="match status" value="1"/>
</dbReference>
<keyword evidence="2" id="KW-0479">Metal-binding</keyword>
<dbReference type="PROSITE" id="PS01229">
    <property type="entry name" value="COF_2"/>
    <property type="match status" value="1"/>
</dbReference>
<dbReference type="Gene3D" id="3.40.50.1000">
    <property type="entry name" value="HAD superfamily/HAD-like"/>
    <property type="match status" value="1"/>
</dbReference>
<keyword evidence="3" id="KW-0378">Hydrolase</keyword>
<dbReference type="PROSITE" id="PS01228">
    <property type="entry name" value="COF_1"/>
    <property type="match status" value="1"/>
</dbReference>
<dbReference type="RefSeq" id="WP_133845786.1">
    <property type="nucleotide sequence ID" value="NZ_AP024329.1"/>
</dbReference>
<dbReference type="Proteomes" id="UP000677515">
    <property type="component" value="Chromosome"/>
</dbReference>
<evidence type="ECO:0000256" key="2">
    <source>
        <dbReference type="ARBA" id="ARBA00022723"/>
    </source>
</evidence>
<keyword evidence="4" id="KW-0460">Magnesium</keyword>
<dbReference type="InterPro" id="IPR036412">
    <property type="entry name" value="HAD-like_sf"/>
</dbReference>
<comment type="cofactor">
    <cofactor evidence="1">
        <name>Mg(2+)</name>
        <dbReference type="ChEBI" id="CHEBI:18420"/>
    </cofactor>
</comment>
<proteinExistence type="inferred from homology"/>
<dbReference type="Gene3D" id="3.30.1240.10">
    <property type="match status" value="1"/>
</dbReference>